<evidence type="ECO:0000313" key="2">
    <source>
        <dbReference type="EMBL" id="RVX71985.1"/>
    </source>
</evidence>
<comment type="caution">
    <text evidence="2">The sequence shown here is derived from an EMBL/GenBank/DDBJ whole genome shotgun (WGS) entry which is preliminary data.</text>
</comment>
<protein>
    <submittedName>
        <fullName evidence="2">Uncharacterized protein</fullName>
    </submittedName>
</protein>
<feature type="compositionally biased region" description="Low complexity" evidence="1">
    <location>
        <begin position="29"/>
        <end position="40"/>
    </location>
</feature>
<dbReference type="OrthoDB" id="5584028at2759"/>
<dbReference type="AlphaFoldDB" id="A0A438N8B9"/>
<evidence type="ECO:0000256" key="1">
    <source>
        <dbReference type="SAM" id="MobiDB-lite"/>
    </source>
</evidence>
<dbReference type="EMBL" id="NAJM01000014">
    <property type="protein sequence ID" value="RVX71985.1"/>
    <property type="molecule type" value="Genomic_DNA"/>
</dbReference>
<feature type="compositionally biased region" description="Polar residues" evidence="1">
    <location>
        <begin position="41"/>
        <end position="51"/>
    </location>
</feature>
<feature type="region of interest" description="Disordered" evidence="1">
    <location>
        <begin position="1"/>
        <end position="61"/>
    </location>
</feature>
<accession>A0A438N8B9</accession>
<organism evidence="2 3">
    <name type="scientific">Exophiala mesophila</name>
    <name type="common">Black yeast-like fungus</name>
    <dbReference type="NCBI Taxonomy" id="212818"/>
    <lineage>
        <taxon>Eukaryota</taxon>
        <taxon>Fungi</taxon>
        <taxon>Dikarya</taxon>
        <taxon>Ascomycota</taxon>
        <taxon>Pezizomycotina</taxon>
        <taxon>Eurotiomycetes</taxon>
        <taxon>Chaetothyriomycetidae</taxon>
        <taxon>Chaetothyriales</taxon>
        <taxon>Herpotrichiellaceae</taxon>
        <taxon>Exophiala</taxon>
    </lineage>
</organism>
<feature type="compositionally biased region" description="Polar residues" evidence="1">
    <location>
        <begin position="1"/>
        <end position="14"/>
    </location>
</feature>
<name>A0A438N8B9_EXOME</name>
<reference evidence="2 3" key="1">
    <citation type="submission" date="2017-03" db="EMBL/GenBank/DDBJ databases">
        <title>Genomes of endolithic fungi from Antarctica.</title>
        <authorList>
            <person name="Coleine C."/>
            <person name="Masonjones S."/>
            <person name="Stajich J.E."/>
        </authorList>
    </citation>
    <scope>NUCLEOTIDE SEQUENCE [LARGE SCALE GENOMIC DNA]</scope>
    <source>
        <strain evidence="2 3">CCFEE 6314</strain>
    </source>
</reference>
<dbReference type="VEuPathDB" id="FungiDB:PV10_01131"/>
<dbReference type="Proteomes" id="UP000288859">
    <property type="component" value="Unassembled WGS sequence"/>
</dbReference>
<dbReference type="PANTHER" id="PTHR37852">
    <property type="entry name" value="YALI0B21208P"/>
    <property type="match status" value="1"/>
</dbReference>
<proteinExistence type="predicted"/>
<gene>
    <name evidence="2" type="ORF">B0A52_04583</name>
</gene>
<evidence type="ECO:0000313" key="3">
    <source>
        <dbReference type="Proteomes" id="UP000288859"/>
    </source>
</evidence>
<dbReference type="PANTHER" id="PTHR37852:SF1">
    <property type="entry name" value="HIG1 DOMAIN-CONTAINING PROTEIN"/>
    <property type="match status" value="1"/>
</dbReference>
<sequence length="256" mass="28293">MWPFTSAPQQSRGQTGPALEPSDETTDTPQQSHEQSPQESLASQQPTTSHDAAQDKESLRITGWPNERLTVPVLIRAPLLMTAAFFTGFATGSSHGSIKAGGRFRAENAHRLPVTEKGWYLYHKSKNNHMMLGGMKEGFKFGSVCTLWATLFMATEEVVDRSRARIFARKDDEVAMGQRDAASTVIAAMTVAGLYSWKQRFDRFAAAGTARHALRYSLAYGLAQDVVATLQGSPPGYLQWLKNKVFPQRQDLLTQG</sequence>